<evidence type="ECO:0000259" key="2">
    <source>
        <dbReference type="SMART" id="SM00829"/>
    </source>
</evidence>
<accession>A0A401YF19</accession>
<dbReference type="OrthoDB" id="7355832at2"/>
<dbReference type="InterPro" id="IPR036291">
    <property type="entry name" value="NAD(P)-bd_dom_sf"/>
</dbReference>
<comment type="caution">
    <text evidence="3">The sequence shown here is derived from an EMBL/GenBank/DDBJ whole genome shotgun (WGS) entry which is preliminary data.</text>
</comment>
<reference evidence="3 4" key="1">
    <citation type="submission" date="2018-12" db="EMBL/GenBank/DDBJ databases">
        <title>Draft genome sequence of Embleya hyalina NBRC 13850T.</title>
        <authorList>
            <person name="Komaki H."/>
            <person name="Hosoyama A."/>
            <person name="Kimura A."/>
            <person name="Ichikawa N."/>
            <person name="Tamura T."/>
        </authorList>
    </citation>
    <scope>NUCLEOTIDE SEQUENCE [LARGE SCALE GENOMIC DNA]</scope>
    <source>
        <strain evidence="3 4">NBRC 13850</strain>
    </source>
</reference>
<protein>
    <submittedName>
        <fullName evidence="3">NADPH:quinone reductase</fullName>
    </submittedName>
</protein>
<name>A0A401YF19_9ACTN</name>
<dbReference type="InterPro" id="IPR011032">
    <property type="entry name" value="GroES-like_sf"/>
</dbReference>
<keyword evidence="1" id="KW-0521">NADP</keyword>
<dbReference type="PANTHER" id="PTHR44154:SF1">
    <property type="entry name" value="QUINONE OXIDOREDUCTASE"/>
    <property type="match status" value="1"/>
</dbReference>
<dbReference type="Gene3D" id="3.90.180.10">
    <property type="entry name" value="Medium-chain alcohol dehydrogenases, catalytic domain"/>
    <property type="match status" value="1"/>
</dbReference>
<dbReference type="Pfam" id="PF00107">
    <property type="entry name" value="ADH_zinc_N"/>
    <property type="match status" value="1"/>
</dbReference>
<organism evidence="3 4">
    <name type="scientific">Embleya hyalina</name>
    <dbReference type="NCBI Taxonomy" id="516124"/>
    <lineage>
        <taxon>Bacteria</taxon>
        <taxon>Bacillati</taxon>
        <taxon>Actinomycetota</taxon>
        <taxon>Actinomycetes</taxon>
        <taxon>Kitasatosporales</taxon>
        <taxon>Streptomycetaceae</taxon>
        <taxon>Embleya</taxon>
    </lineage>
</organism>
<gene>
    <name evidence="3" type="primary">qor_1</name>
    <name evidence="3" type="ORF">EHYA_00836</name>
</gene>
<dbReference type="SUPFAM" id="SSF51735">
    <property type="entry name" value="NAD(P)-binding Rossmann-fold domains"/>
    <property type="match status" value="1"/>
</dbReference>
<dbReference type="Proteomes" id="UP000286931">
    <property type="component" value="Unassembled WGS sequence"/>
</dbReference>
<evidence type="ECO:0000256" key="1">
    <source>
        <dbReference type="ARBA" id="ARBA00022857"/>
    </source>
</evidence>
<keyword evidence="4" id="KW-1185">Reference proteome</keyword>
<dbReference type="InterPro" id="IPR013154">
    <property type="entry name" value="ADH-like_N"/>
</dbReference>
<dbReference type="InterPro" id="IPR020843">
    <property type="entry name" value="ER"/>
</dbReference>
<dbReference type="GO" id="GO:0016491">
    <property type="term" value="F:oxidoreductase activity"/>
    <property type="evidence" value="ECO:0007669"/>
    <property type="project" value="InterPro"/>
</dbReference>
<evidence type="ECO:0000313" key="3">
    <source>
        <dbReference type="EMBL" id="GCD93193.1"/>
    </source>
</evidence>
<dbReference type="InterPro" id="IPR013149">
    <property type="entry name" value="ADH-like_C"/>
</dbReference>
<dbReference type="AlphaFoldDB" id="A0A401YF19"/>
<dbReference type="Pfam" id="PF08240">
    <property type="entry name" value="ADH_N"/>
    <property type="match status" value="1"/>
</dbReference>
<dbReference type="EMBL" id="BIFH01000013">
    <property type="protein sequence ID" value="GCD93193.1"/>
    <property type="molecule type" value="Genomic_DNA"/>
</dbReference>
<proteinExistence type="predicted"/>
<sequence length="325" mass="33975">MRAAWYERNGPARDVLTVGELPTPSPAPGEVRVRVAVSAVHRCDTRKRRGTSGSVMRFPRIIPHDDGAGVIDAVGRGVDARRLGQRVWVYLAQSYRPFGTAAEYTVVPDPQAVALPAGVPFDQVAGLGRPGITGHRAILGDGTVVGQTVVVTGALGSVGRSSLAVGRRAGATVIAAVRQDAQVARALAAGAHHAVDLASGRVARRILELAPGGVHRVADCAFADNLATWLETLAYGGTIATYANGRSRAPVPFRSLAVKNVTVHFLGNDDFPDDANHAAAVDLTAALCAGDLCFPKVRSFALDDIVEAHEAAEQPATRGRVVVTP</sequence>
<evidence type="ECO:0000313" key="4">
    <source>
        <dbReference type="Proteomes" id="UP000286931"/>
    </source>
</evidence>
<dbReference type="SMART" id="SM00829">
    <property type="entry name" value="PKS_ER"/>
    <property type="match status" value="1"/>
</dbReference>
<dbReference type="SUPFAM" id="SSF50129">
    <property type="entry name" value="GroES-like"/>
    <property type="match status" value="1"/>
</dbReference>
<dbReference type="PANTHER" id="PTHR44154">
    <property type="entry name" value="QUINONE OXIDOREDUCTASE"/>
    <property type="match status" value="1"/>
</dbReference>
<dbReference type="Gene3D" id="3.40.50.720">
    <property type="entry name" value="NAD(P)-binding Rossmann-like Domain"/>
    <property type="match status" value="1"/>
</dbReference>
<dbReference type="InterPro" id="IPR051603">
    <property type="entry name" value="Zinc-ADH_QOR/CCCR"/>
</dbReference>
<dbReference type="RefSeq" id="WP_126635451.1">
    <property type="nucleotide sequence ID" value="NZ_BIFH01000013.1"/>
</dbReference>
<feature type="domain" description="Enoyl reductase (ER)" evidence="2">
    <location>
        <begin position="12"/>
        <end position="323"/>
    </location>
</feature>